<dbReference type="SUPFAM" id="SSF54695">
    <property type="entry name" value="POZ domain"/>
    <property type="match status" value="1"/>
</dbReference>
<dbReference type="PANTHER" id="PTHR46306">
    <property type="entry name" value="BTB/POZ DOMAIN-CONTAINING PROTEIN 9"/>
    <property type="match status" value="1"/>
</dbReference>
<dbReference type="PANTHER" id="PTHR46306:SF1">
    <property type="entry name" value="BTB_POZ DOMAIN-CONTAINING PROTEIN 9"/>
    <property type="match status" value="1"/>
</dbReference>
<evidence type="ECO:0000313" key="3">
    <source>
        <dbReference type="Proteomes" id="UP001168821"/>
    </source>
</evidence>
<dbReference type="AlphaFoldDB" id="A0AA38HY39"/>
<proteinExistence type="predicted"/>
<dbReference type="Gene3D" id="1.25.40.420">
    <property type="match status" value="1"/>
</dbReference>
<reference evidence="2" key="1">
    <citation type="journal article" date="2023" name="G3 (Bethesda)">
        <title>Whole genome assemblies of Zophobas morio and Tenebrio molitor.</title>
        <authorList>
            <person name="Kaur S."/>
            <person name="Stinson S.A."/>
            <person name="diCenzo G.C."/>
        </authorList>
    </citation>
    <scope>NUCLEOTIDE SEQUENCE</scope>
    <source>
        <strain evidence="2">QUZm001</strain>
    </source>
</reference>
<keyword evidence="3" id="KW-1185">Reference proteome</keyword>
<dbReference type="InterPro" id="IPR011705">
    <property type="entry name" value="BACK"/>
</dbReference>
<dbReference type="Pfam" id="PF07707">
    <property type="entry name" value="BACK"/>
    <property type="match status" value="1"/>
</dbReference>
<dbReference type="InterPro" id="IPR000210">
    <property type="entry name" value="BTB/POZ_dom"/>
</dbReference>
<dbReference type="SMART" id="SM00225">
    <property type="entry name" value="BTB"/>
    <property type="match status" value="1"/>
</dbReference>
<name>A0AA38HY39_9CUCU</name>
<protein>
    <recommendedName>
        <fullName evidence="1">BTB domain-containing protein</fullName>
    </recommendedName>
</protein>
<dbReference type="Gene3D" id="3.30.710.10">
    <property type="entry name" value="Potassium Channel Kv1.1, Chain A"/>
    <property type="match status" value="1"/>
</dbReference>
<feature type="domain" description="BTB" evidence="1">
    <location>
        <begin position="33"/>
        <end position="97"/>
    </location>
</feature>
<dbReference type="PROSITE" id="PS50097">
    <property type="entry name" value="BTB"/>
    <property type="match status" value="1"/>
</dbReference>
<evidence type="ECO:0000259" key="1">
    <source>
        <dbReference type="PROSITE" id="PS50097"/>
    </source>
</evidence>
<dbReference type="EMBL" id="JALNTZ010000007">
    <property type="protein sequence ID" value="KAJ3645796.1"/>
    <property type="molecule type" value="Genomic_DNA"/>
</dbReference>
<comment type="caution">
    <text evidence="2">The sequence shown here is derived from an EMBL/GenBank/DDBJ whole genome shotgun (WGS) entry which is preliminary data.</text>
</comment>
<dbReference type="Pfam" id="PF00651">
    <property type="entry name" value="BTB"/>
    <property type="match status" value="1"/>
</dbReference>
<dbReference type="GO" id="GO:0005737">
    <property type="term" value="C:cytoplasm"/>
    <property type="evidence" value="ECO:0007669"/>
    <property type="project" value="TreeGrafter"/>
</dbReference>
<accession>A0AA38HY39</accession>
<dbReference type="InterPro" id="IPR011333">
    <property type="entry name" value="SKP1/BTB/POZ_sf"/>
</dbReference>
<dbReference type="Proteomes" id="UP001168821">
    <property type="component" value="Unassembled WGS sequence"/>
</dbReference>
<organism evidence="2 3">
    <name type="scientific">Zophobas morio</name>
    <dbReference type="NCBI Taxonomy" id="2755281"/>
    <lineage>
        <taxon>Eukaryota</taxon>
        <taxon>Metazoa</taxon>
        <taxon>Ecdysozoa</taxon>
        <taxon>Arthropoda</taxon>
        <taxon>Hexapoda</taxon>
        <taxon>Insecta</taxon>
        <taxon>Pterygota</taxon>
        <taxon>Neoptera</taxon>
        <taxon>Endopterygota</taxon>
        <taxon>Coleoptera</taxon>
        <taxon>Polyphaga</taxon>
        <taxon>Cucujiformia</taxon>
        <taxon>Tenebrionidae</taxon>
        <taxon>Zophobas</taxon>
    </lineage>
</organism>
<evidence type="ECO:0000313" key="2">
    <source>
        <dbReference type="EMBL" id="KAJ3645796.1"/>
    </source>
</evidence>
<sequence>MANEEEPQQKLIITDSSKIYEDMSPYYLKDTFSDIQIILSDKTIHAHKIVLAARCKYFETLLMQDPKQTEIKLVDVPSKAFEEIVYYIYTGSVVIASFDKNHISDILELANEYSLKTLEKSIYEKINVILNSSNVCFFLNVANAHDMDELRQKCHTFIDEHVSQTLEYDFLNSLTQKSMVKLLKRDAFLVNEIDVFNIAANWCKINKDVDNLVIECVRFSCLTQNEILNVVWPSKVVDNEKLLNLLATIQNKSTHEELRFAGQLKDKNLATAEYNVKVISGMNTNMLFEEPENCKDGAYHHTNDENGITIDLGVVKFFNNITMFIKESREGSASSPSLSLAMALSRGYEISRKYESTK</sequence>
<dbReference type="SMART" id="SM00875">
    <property type="entry name" value="BACK"/>
    <property type="match status" value="1"/>
</dbReference>
<gene>
    <name evidence="2" type="ORF">Zmor_023428</name>
</gene>
<dbReference type="InterPro" id="IPR052407">
    <property type="entry name" value="BTB_POZ_domain_cont_9"/>
</dbReference>